<accession>A0A3N6RDW6</accession>
<reference evidence="1 2" key="1">
    <citation type="journal article" date="2018" name="ACS Chem. Biol.">
        <title>Ketoreductase domain dysfunction expands chemodiversity: malyngamide biosynthesis in the cyanobacterium Okeania hirsuta.</title>
        <authorList>
            <person name="Moss N.A."/>
            <person name="Leao T."/>
            <person name="Rankin M."/>
            <person name="McCullough T.M."/>
            <person name="Qu P."/>
            <person name="Korobeynikov A."/>
            <person name="Smith J.L."/>
            <person name="Gerwick L."/>
            <person name="Gerwick W.H."/>
        </authorList>
    </citation>
    <scope>NUCLEOTIDE SEQUENCE [LARGE SCALE GENOMIC DNA]</scope>
    <source>
        <strain evidence="1 2">PAB10Feb10-1</strain>
    </source>
</reference>
<protein>
    <submittedName>
        <fullName evidence="1">Transcriptional regulator</fullName>
    </submittedName>
</protein>
<dbReference type="Proteomes" id="UP000269154">
    <property type="component" value="Unassembled WGS sequence"/>
</dbReference>
<dbReference type="OrthoDB" id="426919at2"/>
<dbReference type="PANTHER" id="PTHR40455">
    <property type="entry name" value="ANTITOXIN HIGA"/>
    <property type="match status" value="1"/>
</dbReference>
<dbReference type="PANTHER" id="PTHR40455:SF1">
    <property type="entry name" value="ANTITOXIN HIGA"/>
    <property type="match status" value="1"/>
</dbReference>
<dbReference type="GO" id="GO:0001046">
    <property type="term" value="F:core promoter sequence-specific DNA binding"/>
    <property type="evidence" value="ECO:0007669"/>
    <property type="project" value="TreeGrafter"/>
</dbReference>
<sequence>MTLTFSSKKYSELLVKYQPKLIKTEEENEKALAVVEELMHVQNLTPEQETLYELLIVLIEKFEQDFYHPGSVSTPDSMLRFLMEQQGVKLENLVEVIGSEGIVIELINGRGEINTEQAKILGDFFKVDSSLFSR</sequence>
<organism evidence="1 2">
    <name type="scientific">Okeania hirsuta</name>
    <dbReference type="NCBI Taxonomy" id="1458930"/>
    <lineage>
        <taxon>Bacteria</taxon>
        <taxon>Bacillati</taxon>
        <taxon>Cyanobacteriota</taxon>
        <taxon>Cyanophyceae</taxon>
        <taxon>Oscillatoriophycideae</taxon>
        <taxon>Oscillatoriales</taxon>
        <taxon>Microcoleaceae</taxon>
        <taxon>Okeania</taxon>
    </lineage>
</organism>
<dbReference type="AlphaFoldDB" id="A0A3N6RDW6"/>
<evidence type="ECO:0000313" key="2">
    <source>
        <dbReference type="Proteomes" id="UP000269154"/>
    </source>
</evidence>
<dbReference type="GO" id="GO:0006355">
    <property type="term" value="P:regulation of DNA-templated transcription"/>
    <property type="evidence" value="ECO:0007669"/>
    <property type="project" value="InterPro"/>
</dbReference>
<evidence type="ECO:0000313" key="1">
    <source>
        <dbReference type="EMBL" id="RQH38043.1"/>
    </source>
</evidence>
<keyword evidence="2" id="KW-1185">Reference proteome</keyword>
<proteinExistence type="predicted"/>
<dbReference type="EMBL" id="RCBY01000102">
    <property type="protein sequence ID" value="RQH38043.1"/>
    <property type="molecule type" value="Genomic_DNA"/>
</dbReference>
<dbReference type="InterPro" id="IPR039060">
    <property type="entry name" value="Antitox_HigA"/>
</dbReference>
<comment type="caution">
    <text evidence="1">The sequence shown here is derived from an EMBL/GenBank/DDBJ whole genome shotgun (WGS) entry which is preliminary data.</text>
</comment>
<dbReference type="RefSeq" id="WP_124145852.1">
    <property type="nucleotide sequence ID" value="NZ_CAWOKI010000125.1"/>
</dbReference>
<gene>
    <name evidence="1" type="ORF">D5R40_17785</name>
</gene>
<name>A0A3N6RDW6_9CYAN</name>